<evidence type="ECO:0000256" key="4">
    <source>
        <dbReference type="HAMAP-Rule" id="MF_01698"/>
    </source>
</evidence>
<evidence type="ECO:0000256" key="1">
    <source>
        <dbReference type="ARBA" id="ARBA00022679"/>
    </source>
</evidence>
<dbReference type="PANTHER" id="PTHR43877">
    <property type="entry name" value="AMINOALKYLPHOSPHONATE N-ACETYLTRANSFERASE-RELATED-RELATED"/>
    <property type="match status" value="1"/>
</dbReference>
<feature type="domain" description="N-acetyltransferase" evidence="5">
    <location>
        <begin position="162"/>
        <end position="310"/>
    </location>
</feature>
<feature type="binding site" evidence="4">
    <location>
        <begin position="247"/>
        <end position="249"/>
    </location>
    <ligand>
        <name>acetyl-CoA</name>
        <dbReference type="ChEBI" id="CHEBI:57288"/>
        <label>2</label>
    </ligand>
</feature>
<proteinExistence type="inferred from homology"/>
<dbReference type="Gene3D" id="3.40.630.30">
    <property type="match status" value="1"/>
</dbReference>
<dbReference type="HAMAP" id="MF_01698">
    <property type="entry name" value="MshD"/>
    <property type="match status" value="1"/>
</dbReference>
<dbReference type="SUPFAM" id="SSF55729">
    <property type="entry name" value="Acyl-CoA N-acyltransferases (Nat)"/>
    <property type="match status" value="1"/>
</dbReference>
<dbReference type="NCBIfam" id="TIGR03448">
    <property type="entry name" value="mycothiol_MshD"/>
    <property type="match status" value="1"/>
</dbReference>
<dbReference type="InterPro" id="IPR050832">
    <property type="entry name" value="Bact_Acetyltransf"/>
</dbReference>
<dbReference type="Pfam" id="PF00583">
    <property type="entry name" value="Acetyltransf_1"/>
    <property type="match status" value="2"/>
</dbReference>
<dbReference type="AlphaFoldDB" id="A0AAU7DUI3"/>
<dbReference type="GO" id="GO:0010125">
    <property type="term" value="P:mycothiol biosynthetic process"/>
    <property type="evidence" value="ECO:0007669"/>
    <property type="project" value="UniProtKB-UniRule"/>
</dbReference>
<feature type="domain" description="N-acetyltransferase" evidence="5">
    <location>
        <begin position="8"/>
        <end position="152"/>
    </location>
</feature>
<accession>A0AAU7DUI3</accession>
<dbReference type="InterPro" id="IPR016181">
    <property type="entry name" value="Acyl_CoA_acyltransferase"/>
</dbReference>
<keyword evidence="3 4" id="KW-0012">Acyltransferase</keyword>
<dbReference type="PROSITE" id="PS51186">
    <property type="entry name" value="GNAT"/>
    <property type="match status" value="2"/>
</dbReference>
<comment type="similarity">
    <text evidence="4">Belongs to the acetyltransferase family. MshD subfamily.</text>
</comment>
<comment type="catalytic activity">
    <reaction evidence="4">
        <text>1D-myo-inositol 2-(L-cysteinylamino)-2-deoxy-alpha-D-glucopyranoside + acetyl-CoA = mycothiol + CoA + H(+)</text>
        <dbReference type="Rhea" id="RHEA:26172"/>
        <dbReference type="ChEBI" id="CHEBI:15378"/>
        <dbReference type="ChEBI" id="CHEBI:16768"/>
        <dbReference type="ChEBI" id="CHEBI:57287"/>
        <dbReference type="ChEBI" id="CHEBI:57288"/>
        <dbReference type="ChEBI" id="CHEBI:58887"/>
        <dbReference type="EC" id="2.3.1.189"/>
    </reaction>
</comment>
<feature type="binding site" evidence="4">
    <location>
        <position position="243"/>
    </location>
    <ligand>
        <name>1D-myo-inositol 2-(L-cysteinylamino)-2-deoxy-alpha-D-glucopyranoside</name>
        <dbReference type="ChEBI" id="CHEBI:58887"/>
    </ligand>
</feature>
<gene>
    <name evidence="4 6" type="primary">mshD</name>
    <name evidence="6" type="ORF">V5R04_15725</name>
</gene>
<comment type="subunit">
    <text evidence="4">Monomer.</text>
</comment>
<feature type="binding site" evidence="4">
    <location>
        <begin position="81"/>
        <end position="83"/>
    </location>
    <ligand>
        <name>acetyl-CoA</name>
        <dbReference type="ChEBI" id="CHEBI:57288"/>
        <label>1</label>
    </ligand>
</feature>
<evidence type="ECO:0000256" key="3">
    <source>
        <dbReference type="ARBA" id="ARBA00023315"/>
    </source>
</evidence>
<dbReference type="InterPro" id="IPR017813">
    <property type="entry name" value="Mycothiol_AcTrfase"/>
</dbReference>
<dbReference type="CDD" id="cd04301">
    <property type="entry name" value="NAT_SF"/>
    <property type="match status" value="2"/>
</dbReference>
<feature type="binding site" evidence="4">
    <location>
        <position position="281"/>
    </location>
    <ligand>
        <name>1D-myo-inositol 2-(L-cysteinylamino)-2-deoxy-alpha-D-glucopyranoside</name>
        <dbReference type="ChEBI" id="CHEBI:58887"/>
    </ligand>
</feature>
<dbReference type="PANTHER" id="PTHR43877:SF2">
    <property type="entry name" value="AMINOALKYLPHOSPHONATE N-ACETYLTRANSFERASE-RELATED"/>
    <property type="match status" value="1"/>
</dbReference>
<reference evidence="6" key="1">
    <citation type="submission" date="2024-02" db="EMBL/GenBank/DDBJ databases">
        <title>Tomenella chthoni gen. nov. sp. nov., a member of the family Jonesiaceae isolated from bat guano.</title>
        <authorList>
            <person name="Miller S.L."/>
            <person name="King J."/>
            <person name="Sankaranarayanan K."/>
            <person name="Lawson P.A."/>
        </authorList>
    </citation>
    <scope>NUCLEOTIDE SEQUENCE</scope>
    <source>
        <strain evidence="6">BS-20</strain>
    </source>
</reference>
<keyword evidence="1 4" id="KW-0808">Transferase</keyword>
<protein>
    <recommendedName>
        <fullName evidence="4">Mycothiol acetyltransferase</fullName>
        <shortName evidence="4">MSH acetyltransferase</shortName>
        <ecNumber evidence="4">2.3.1.189</ecNumber>
    </recommendedName>
    <alternativeName>
        <fullName evidence="4">Mycothiol synthase</fullName>
    </alternativeName>
</protein>
<sequence length="310" mass="33561">MPATIPFTTVGPVSAKLAKAVRKLVAASKRHDGIAPISEQPLRQLSDRRAQVAHSFVIHDNRLVGYAQIDIAVPGRATAEVAVAPQARGTGIGAGLLRAALSVAKENDSKLAVWAYGNMPAARHLLEGAGLSLTRELLRLEVPLIPARPALPISAQEQEVLDRIRTFQPGVDDQAWLKTNALAFQWHPEQGRLDQVDLDARMSEDWFDPELFFVVDSEVGAAPGESISAYSWLKVLPDAKKGEIYVVGVSPDAQGQGLGRALMRHSLQVLQERGLEAADLYVEADNGPALAMYLTQGFTVAQRHGQYSQV</sequence>
<feature type="binding site" evidence="4">
    <location>
        <begin position="254"/>
        <end position="260"/>
    </location>
    <ligand>
        <name>acetyl-CoA</name>
        <dbReference type="ChEBI" id="CHEBI:57288"/>
        <label>2</label>
    </ligand>
</feature>
<dbReference type="PIRSF" id="PIRSF021524">
    <property type="entry name" value="MSH_acetyltransferase"/>
    <property type="match status" value="1"/>
</dbReference>
<keyword evidence="2 4" id="KW-0677">Repeat</keyword>
<feature type="binding site" evidence="4">
    <location>
        <position position="189"/>
    </location>
    <ligand>
        <name>1D-myo-inositol 2-(L-cysteinylamino)-2-deoxy-alpha-D-glucopyranoside</name>
        <dbReference type="ChEBI" id="CHEBI:58887"/>
    </ligand>
</feature>
<feature type="binding site" evidence="4">
    <location>
        <position position="39"/>
    </location>
    <ligand>
        <name>1D-myo-inositol 2-(L-cysteinylamino)-2-deoxy-alpha-D-glucopyranoside</name>
        <dbReference type="ChEBI" id="CHEBI:58887"/>
    </ligand>
</feature>
<name>A0AAU7DUI3_9MICO</name>
<evidence type="ECO:0000256" key="2">
    <source>
        <dbReference type="ARBA" id="ARBA00022737"/>
    </source>
</evidence>
<evidence type="ECO:0000313" key="6">
    <source>
        <dbReference type="EMBL" id="XBH21634.1"/>
    </source>
</evidence>
<evidence type="ECO:0000259" key="5">
    <source>
        <dbReference type="PROSITE" id="PS51186"/>
    </source>
</evidence>
<dbReference type="EC" id="2.3.1.189" evidence="4"/>
<comment type="caution">
    <text evidence="4">Lacks conserved residue(s) required for the propagation of feature annotation.</text>
</comment>
<dbReference type="InterPro" id="IPR000182">
    <property type="entry name" value="GNAT_dom"/>
</dbReference>
<dbReference type="GO" id="GO:0035447">
    <property type="term" value="F:mycothiol synthase activity"/>
    <property type="evidence" value="ECO:0007669"/>
    <property type="project" value="UniProtKB-UniRule"/>
</dbReference>
<organism evidence="6">
    <name type="scientific">Jonesiaceae bacterium BS-20</name>
    <dbReference type="NCBI Taxonomy" id="3120821"/>
    <lineage>
        <taxon>Bacteria</taxon>
        <taxon>Bacillati</taxon>
        <taxon>Actinomycetota</taxon>
        <taxon>Actinomycetes</taxon>
        <taxon>Micrococcales</taxon>
        <taxon>Jonesiaceae</taxon>
    </lineage>
</organism>
<dbReference type="EMBL" id="CP146203">
    <property type="protein sequence ID" value="XBH21634.1"/>
    <property type="molecule type" value="Genomic_DNA"/>
</dbReference>
<feature type="binding site" evidence="4">
    <location>
        <position position="234"/>
    </location>
    <ligand>
        <name>1D-myo-inositol 2-(L-cysteinylamino)-2-deoxy-alpha-D-glucopyranoside</name>
        <dbReference type="ChEBI" id="CHEBI:58887"/>
    </ligand>
</feature>
<comment type="function">
    <text evidence="4">Catalyzes the transfer of acetyl from acetyl-CoA to desacetylmycothiol (Cys-GlcN-Ins) to form mycothiol.</text>
</comment>